<keyword evidence="2" id="KW-1185">Reference proteome</keyword>
<dbReference type="InterPro" id="IPR031836">
    <property type="entry name" value="Trans_coact"/>
</dbReference>
<reference evidence="1" key="1">
    <citation type="submission" date="2020-09" db="EMBL/GenBank/DDBJ databases">
        <authorList>
            <person name="Zhang D."/>
            <person name="Hatherill J.R."/>
            <person name="Ramirez J.F."/>
            <person name="Edinger B."/>
            <person name="Balarin R."/>
            <person name="Sullivan A."/>
            <person name="Humpal K.M."/>
            <person name="Guseva A."/>
            <person name="Butela K.A."/>
            <person name="Garlena R.A."/>
            <person name="Russell D.A."/>
            <person name="Pope W.H."/>
            <person name="Jacobs-Sera D."/>
            <person name="Hatfull G.F."/>
        </authorList>
    </citation>
    <scope>NUCLEOTIDE SEQUENCE</scope>
</reference>
<proteinExistence type="predicted"/>
<dbReference type="InterPro" id="IPR042071">
    <property type="entry name" value="Trans_coact_sf"/>
</dbReference>
<protein>
    <submittedName>
        <fullName evidence="1">Late promoter transcription accessory protein</fullName>
    </submittedName>
</protein>
<sequence>MEPNKELEQVIENKFLTPSKFALEIEKIVIEENFNYIDAICHYCEINNLEVESVTKLISKPLKEKLKYDAINLNFMKKTSRAKLPL</sequence>
<dbReference type="RefSeq" id="YP_010670002.1">
    <property type="nucleotide sequence ID" value="NC_070963.1"/>
</dbReference>
<organism evidence="1 2">
    <name type="scientific">Synechococcus phage S-SRM01</name>
    <dbReference type="NCBI Taxonomy" id="2781608"/>
    <lineage>
        <taxon>Viruses</taxon>
        <taxon>Duplodnaviria</taxon>
        <taxon>Heunggongvirae</taxon>
        <taxon>Uroviricota</taxon>
        <taxon>Caudoviricetes</taxon>
        <taxon>Pantevenvirales</taxon>
        <taxon>Kyanoviridae</taxon>
        <taxon>Serangoonvirus</taxon>
        <taxon>Serangoonvirus essarone</taxon>
    </lineage>
</organism>
<dbReference type="Pfam" id="PF16805">
    <property type="entry name" value="Trans_coact"/>
    <property type="match status" value="1"/>
</dbReference>
<evidence type="ECO:0000313" key="1">
    <source>
        <dbReference type="EMBL" id="QPX47992.1"/>
    </source>
</evidence>
<dbReference type="Gene3D" id="1.10.10.2850">
    <property type="entry name" value="Phage late-transcription coactivator-like"/>
    <property type="match status" value="1"/>
</dbReference>
<dbReference type="Proteomes" id="UP000664915">
    <property type="component" value="Segment"/>
</dbReference>
<dbReference type="EMBL" id="MW015081">
    <property type="protein sequence ID" value="QPX47992.1"/>
    <property type="molecule type" value="Genomic_DNA"/>
</dbReference>
<evidence type="ECO:0000313" key="2">
    <source>
        <dbReference type="Proteomes" id="UP000664915"/>
    </source>
</evidence>
<accession>A0A879R1B8</accession>
<name>A0A879R1B8_9CAUD</name>
<dbReference type="GeneID" id="77946197"/>
<dbReference type="KEGG" id="vg:77946197"/>